<dbReference type="Proteomes" id="UP000028045">
    <property type="component" value="Unassembled WGS sequence"/>
</dbReference>
<dbReference type="InterPro" id="IPR049551">
    <property type="entry name" value="PKS_DH_C"/>
</dbReference>
<dbReference type="GO" id="GO:0006633">
    <property type="term" value="P:fatty acid biosynthetic process"/>
    <property type="evidence" value="ECO:0007669"/>
    <property type="project" value="InterPro"/>
</dbReference>
<dbReference type="SUPFAM" id="SSF53335">
    <property type="entry name" value="S-adenosyl-L-methionine-dependent methyltransferases"/>
    <property type="match status" value="1"/>
</dbReference>
<keyword evidence="2" id="KW-0597">Phosphoprotein</keyword>
<organism evidence="11 12">
    <name type="scientific">Stachybotrys chartarum (strain CBS 109288 / IBT 7711)</name>
    <name type="common">Toxic black mold</name>
    <name type="synonym">Stilbospora chartarum</name>
    <dbReference type="NCBI Taxonomy" id="1280523"/>
    <lineage>
        <taxon>Eukaryota</taxon>
        <taxon>Fungi</taxon>
        <taxon>Dikarya</taxon>
        <taxon>Ascomycota</taxon>
        <taxon>Pezizomycotina</taxon>
        <taxon>Sordariomycetes</taxon>
        <taxon>Hypocreomycetidae</taxon>
        <taxon>Hypocreales</taxon>
        <taxon>Stachybotryaceae</taxon>
        <taxon>Stachybotrys</taxon>
    </lineage>
</organism>
<dbReference type="Pfam" id="PF16197">
    <property type="entry name" value="KAsynt_C_assoc"/>
    <property type="match status" value="1"/>
</dbReference>
<protein>
    <submittedName>
        <fullName evidence="11">Uncharacterized protein</fullName>
    </submittedName>
</protein>
<dbReference type="InterPro" id="IPR050091">
    <property type="entry name" value="PKS_NRPS_Biosynth_Enz"/>
</dbReference>
<dbReference type="Pfam" id="PF08242">
    <property type="entry name" value="Methyltransf_12"/>
    <property type="match status" value="1"/>
</dbReference>
<dbReference type="InterPro" id="IPR020841">
    <property type="entry name" value="PKS_Beta-ketoAc_synthase_dom"/>
</dbReference>
<proteinExistence type="predicted"/>
<feature type="region of interest" description="N-terminal hotdog fold" evidence="7">
    <location>
        <begin position="932"/>
        <end position="1076"/>
    </location>
</feature>
<evidence type="ECO:0000259" key="10">
    <source>
        <dbReference type="PROSITE" id="PS52019"/>
    </source>
</evidence>
<dbReference type="InterPro" id="IPR020806">
    <property type="entry name" value="PKS_PP-bd"/>
</dbReference>
<dbReference type="Pfam" id="PF21089">
    <property type="entry name" value="PKS_DH_N"/>
    <property type="match status" value="1"/>
</dbReference>
<dbReference type="Pfam" id="PF00109">
    <property type="entry name" value="ketoacyl-synt"/>
    <property type="match status" value="1"/>
</dbReference>
<dbReference type="InterPro" id="IPR057326">
    <property type="entry name" value="KR_dom"/>
</dbReference>
<dbReference type="InterPro" id="IPR049900">
    <property type="entry name" value="PKS_mFAS_DH"/>
</dbReference>
<dbReference type="InterPro" id="IPR009081">
    <property type="entry name" value="PP-bd_ACP"/>
</dbReference>
<dbReference type="GO" id="GO:0031177">
    <property type="term" value="F:phosphopantetheine binding"/>
    <property type="evidence" value="ECO:0007669"/>
    <property type="project" value="InterPro"/>
</dbReference>
<dbReference type="Pfam" id="PF00698">
    <property type="entry name" value="Acyl_transf_1"/>
    <property type="match status" value="1"/>
</dbReference>
<reference evidence="11 12" key="1">
    <citation type="journal article" date="2014" name="BMC Genomics">
        <title>Comparative genome sequencing reveals chemotype-specific gene clusters in the toxigenic black mold Stachybotrys.</title>
        <authorList>
            <person name="Semeiks J."/>
            <person name="Borek D."/>
            <person name="Otwinowski Z."/>
            <person name="Grishin N.V."/>
        </authorList>
    </citation>
    <scope>NUCLEOTIDE SEQUENCE [LARGE SCALE GENOMIC DNA]</scope>
    <source>
        <strain evidence="12">CBS 109288 / IBT 7711</strain>
    </source>
</reference>
<feature type="region of interest" description="C-terminal hotdog fold" evidence="7">
    <location>
        <begin position="1091"/>
        <end position="1241"/>
    </location>
</feature>
<dbReference type="Gene3D" id="3.40.50.720">
    <property type="entry name" value="NAD(P)-binding Rossmann-like Domain"/>
    <property type="match status" value="3"/>
</dbReference>
<dbReference type="GO" id="GO:0004312">
    <property type="term" value="F:fatty acid synthase activity"/>
    <property type="evidence" value="ECO:0007669"/>
    <property type="project" value="TreeGrafter"/>
</dbReference>
<keyword evidence="6" id="KW-0511">Multifunctional enzyme</keyword>
<dbReference type="OrthoDB" id="329835at2759"/>
<feature type="domain" description="Carrier" evidence="8">
    <location>
        <begin position="2396"/>
        <end position="2470"/>
    </location>
</feature>
<evidence type="ECO:0000256" key="1">
    <source>
        <dbReference type="ARBA" id="ARBA00022450"/>
    </source>
</evidence>
<evidence type="ECO:0000256" key="3">
    <source>
        <dbReference type="ARBA" id="ARBA00022603"/>
    </source>
</evidence>
<dbReference type="InterPro" id="IPR042104">
    <property type="entry name" value="PKS_dehydratase_sf"/>
</dbReference>
<dbReference type="InterPro" id="IPR013120">
    <property type="entry name" value="FAR_NAD-bd"/>
</dbReference>
<dbReference type="PROSITE" id="PS00606">
    <property type="entry name" value="KS3_1"/>
    <property type="match status" value="1"/>
</dbReference>
<dbReference type="GO" id="GO:0008168">
    <property type="term" value="F:methyltransferase activity"/>
    <property type="evidence" value="ECO:0007669"/>
    <property type="project" value="UniProtKB-KW"/>
</dbReference>
<dbReference type="GO" id="GO:0016491">
    <property type="term" value="F:oxidoreductase activity"/>
    <property type="evidence" value="ECO:0007669"/>
    <property type="project" value="UniProtKB-KW"/>
</dbReference>
<dbReference type="SUPFAM" id="SSF53901">
    <property type="entry name" value="Thiolase-like"/>
    <property type="match status" value="1"/>
</dbReference>
<dbReference type="SUPFAM" id="SSF55048">
    <property type="entry name" value="Probable ACP-binding domain of malonyl-CoA ACP transacylase"/>
    <property type="match status" value="1"/>
</dbReference>
<evidence type="ECO:0000259" key="9">
    <source>
        <dbReference type="PROSITE" id="PS52004"/>
    </source>
</evidence>
<dbReference type="SMART" id="SM00825">
    <property type="entry name" value="PKS_KS"/>
    <property type="match status" value="1"/>
</dbReference>
<dbReference type="InterPro" id="IPR013217">
    <property type="entry name" value="Methyltransf_12"/>
</dbReference>
<dbReference type="InterPro" id="IPR013968">
    <property type="entry name" value="PKS_KR"/>
</dbReference>
<dbReference type="PANTHER" id="PTHR43775">
    <property type="entry name" value="FATTY ACID SYNTHASE"/>
    <property type="match status" value="1"/>
</dbReference>
<keyword evidence="1" id="KW-0596">Phosphopantetheine</keyword>
<dbReference type="PROSITE" id="PS50075">
    <property type="entry name" value="CARRIER"/>
    <property type="match status" value="1"/>
</dbReference>
<dbReference type="InterPro" id="IPR014031">
    <property type="entry name" value="Ketoacyl_synth_C"/>
</dbReference>
<keyword evidence="5" id="KW-0560">Oxidoreductase</keyword>
<dbReference type="InterPro" id="IPR014043">
    <property type="entry name" value="Acyl_transferase_dom"/>
</dbReference>
<dbReference type="SMART" id="SM00827">
    <property type="entry name" value="PKS_AT"/>
    <property type="match status" value="1"/>
</dbReference>
<evidence type="ECO:0000256" key="2">
    <source>
        <dbReference type="ARBA" id="ARBA00022553"/>
    </source>
</evidence>
<dbReference type="SMART" id="SM00823">
    <property type="entry name" value="PKS_PP"/>
    <property type="match status" value="1"/>
</dbReference>
<dbReference type="HOGENOM" id="CLU_000022_31_0_1"/>
<evidence type="ECO:0000256" key="5">
    <source>
        <dbReference type="ARBA" id="ARBA00023002"/>
    </source>
</evidence>
<dbReference type="InterPro" id="IPR036736">
    <property type="entry name" value="ACP-like_sf"/>
</dbReference>
<dbReference type="InterPro" id="IPR016036">
    <property type="entry name" value="Malonyl_transacylase_ACP-bd"/>
</dbReference>
<dbReference type="GO" id="GO:0004315">
    <property type="term" value="F:3-oxoacyl-[acyl-carrier-protein] synthase activity"/>
    <property type="evidence" value="ECO:0007669"/>
    <property type="project" value="InterPro"/>
</dbReference>
<dbReference type="InterPro" id="IPR036291">
    <property type="entry name" value="NAD(P)-bd_dom_sf"/>
</dbReference>
<dbReference type="Gene3D" id="3.40.47.10">
    <property type="match status" value="1"/>
</dbReference>
<dbReference type="InterPro" id="IPR049552">
    <property type="entry name" value="PKS_DH_N"/>
</dbReference>
<feature type="active site" description="Proton acceptor; for dehydratase activity" evidence="7">
    <location>
        <position position="968"/>
    </location>
</feature>
<evidence type="ECO:0000259" key="8">
    <source>
        <dbReference type="PROSITE" id="PS50075"/>
    </source>
</evidence>
<dbReference type="SMART" id="SM00822">
    <property type="entry name" value="PKS_KR"/>
    <property type="match status" value="1"/>
</dbReference>
<dbReference type="InterPro" id="IPR016039">
    <property type="entry name" value="Thiolase-like"/>
</dbReference>
<dbReference type="Gene3D" id="3.40.50.150">
    <property type="entry name" value="Vaccinia Virus protein VP39"/>
    <property type="match status" value="1"/>
</dbReference>
<dbReference type="PROSITE" id="PS52019">
    <property type="entry name" value="PKS_MFAS_DH"/>
    <property type="match status" value="1"/>
</dbReference>
<dbReference type="Gene3D" id="3.10.129.110">
    <property type="entry name" value="Polyketide synthase dehydratase"/>
    <property type="match status" value="1"/>
</dbReference>
<dbReference type="Pfam" id="PF02801">
    <property type="entry name" value="Ketoacyl-synt_C"/>
    <property type="match status" value="1"/>
</dbReference>
<evidence type="ECO:0000313" key="11">
    <source>
        <dbReference type="EMBL" id="KEY66410.1"/>
    </source>
</evidence>
<dbReference type="Gene3D" id="1.10.1200.10">
    <property type="entry name" value="ACP-like"/>
    <property type="match status" value="1"/>
</dbReference>
<dbReference type="SMART" id="SM00826">
    <property type="entry name" value="PKS_DH"/>
    <property type="match status" value="1"/>
</dbReference>
<gene>
    <name evidence="11" type="ORF">S7711_05843</name>
</gene>
<dbReference type="SUPFAM" id="SSF52151">
    <property type="entry name" value="FabD/lysophospholipase-like"/>
    <property type="match status" value="1"/>
</dbReference>
<dbReference type="CDD" id="cd00833">
    <property type="entry name" value="PKS"/>
    <property type="match status" value="1"/>
</dbReference>
<dbReference type="SUPFAM" id="SSF47336">
    <property type="entry name" value="ACP-like"/>
    <property type="match status" value="1"/>
</dbReference>
<dbReference type="SUPFAM" id="SSF51735">
    <property type="entry name" value="NAD(P)-binding Rossmann-fold domains"/>
    <property type="match status" value="3"/>
</dbReference>
<name>A0A084AM81_STACB</name>
<dbReference type="InterPro" id="IPR029063">
    <property type="entry name" value="SAM-dependent_MTases_sf"/>
</dbReference>
<dbReference type="InterPro" id="IPR032821">
    <property type="entry name" value="PKS_assoc"/>
</dbReference>
<dbReference type="InterPro" id="IPR018201">
    <property type="entry name" value="Ketoacyl_synth_AS"/>
</dbReference>
<accession>A0A084AM81</accession>
<dbReference type="PANTHER" id="PTHR43775:SF20">
    <property type="entry name" value="HYBRID PKS-NRPS SYNTHETASE APDA"/>
    <property type="match status" value="1"/>
</dbReference>
<dbReference type="Pfam" id="PF07993">
    <property type="entry name" value="NAD_binding_4"/>
    <property type="match status" value="1"/>
</dbReference>
<feature type="domain" description="Ketosynthase family 3 (KS3)" evidence="9">
    <location>
        <begin position="1"/>
        <end position="425"/>
    </location>
</feature>
<keyword evidence="4" id="KW-0808">Transferase</keyword>
<dbReference type="CDD" id="cd02440">
    <property type="entry name" value="AdoMet_MTases"/>
    <property type="match status" value="1"/>
</dbReference>
<dbReference type="Pfam" id="PF08659">
    <property type="entry name" value="KR"/>
    <property type="match status" value="1"/>
</dbReference>
<dbReference type="Pfam" id="PF23297">
    <property type="entry name" value="ACP_SdgA_C"/>
    <property type="match status" value="1"/>
</dbReference>
<evidence type="ECO:0000256" key="7">
    <source>
        <dbReference type="PROSITE-ProRule" id="PRU01363"/>
    </source>
</evidence>
<dbReference type="Gene3D" id="3.40.366.10">
    <property type="entry name" value="Malonyl-Coenzyme A Acyl Carrier Protein, domain 2"/>
    <property type="match status" value="1"/>
</dbReference>
<sequence length="2859" mass="315557">MEPIAIVGSGCRFPGRVSSPSELWDLLEAPRDLLSKIPPSRFNPEGHYHEDGEHHGSSNVKHAYLLDDDHRVFDNNFFGIPRKEAESMDPQQRIILETVYESIESAGYSIQKLRGSDTAVYLGIMNNDFLNLMMRDLDCLPQYFATGAGISIMANRISYFFDWKGPSVALDTACSSSLVALNHAVQVLRSGDSAMAIAAGVNLILGPEPFIYESKLHMLSSSGGSRMWDQSADGYTRGDGFAAVVLKTLTRALADGDDIECIIRITMPSAEAQASLIRSTYAKCGLDLRKAADRPQYFEAHGTGTPVGDPTEAEAIQRVFFPLERGNDISKEELLVGSIKTVIGHTEGTAGLAGLLKASLALQHGIVPPNLHFNQLNPKVLPFYDNLRVPVKAMPWPSMHQGVCRRASVNSFGFGGTNAHAILESWPRERQSSSIRDGIPESNPFVGGMFVLSADTSKALSAMAAMIAKYLRLHPDTNLSDLSYTLWRRGGFSFKASFSATNPAELIDKLESIGNRKISRAPTIPQSLPLRILGVFTGQGAQWTGMGIELVAASSSFRNSLAEMQRSLDELPDRPEWTLIGQLTAPAETSRIHQAAISQPLCTALQVALIDLLRTCGISFSATVGHSSGEIAAAYAANMLSARSAIRIAFYRGLHAKLAQGPEAQQGRMMAVGMSLDHATKFCKEFFAGKITVAASNSRLSCTLSGDEDAVDHARKLLEGQQIFTRMLKIDTAYHSHHMQPCAGPYLESMKNCGIVIPEAAGQCIWYSSVYGLEGRSRSISDEGLLDGQYWVDNMTHAVLFNQAVYRAITEEHCHDLVLEVGPHPSLRGPCSETINELVGRELPYSGILKRGENAVNSFIDALGFVWEKFVFPSPLISFEGVRRAFLVNEEINSVAPVLLKDAPSYVWDHNNVIWMESRKSKAFRIRSTPSHELLGHATALGEKGRPKHEMRWRQVLKLDEMPWARGHVFQGQVLFPAAGYVVMAYEAARRLLDNSQPVRFVELQDLEIIRAITLDEQSAGTEMTFVIRITDHKVYCVTAEYRCYSGPIDATVDGDDAEGDKINFTGRVEIVLGQPESEGLPARVASPLPMKPLDIKRLYKFISETGLEYSGDFRVDYAERRLNQASVTLKRPGKPSPLRIHPATLDAAFQSVFAAFSYPGDGRHWAPYLPTGIGFVRFNEPCCKDGHTAPSSLLTADAFITEGSAKVIKGDVSIFCGVDGHADIQIIDFTCTCLAAPSPADDRELYGQHVWIRDIAEGIEPSQRATPLHQSNEKAYVEIIERAAYFYCRTLKDAVDPAELEVLSIPWHMRHFMKWLLDYILPQIESGQHLYVRPEWSVDTAEMVKGWQQEYSDRVDMRLLCAMGEILPDIVRGIVPPLEIMMQDDMLHRLYVEALGCREINNDAAVVVGQLAHQYPHMKILEIGAGTGGVTRGILDTLKGQFASYTYTDISAGFFAAAQETFTQYGERMIFKTLNIEQAPKSQGYAEGTYDLIIAANVLHATRWLGATLKNCQKMLRPGGRMVLLELTNEPLYWQLLMGTLPGWFLGVDDGRVWAPTVSLARWHHLLVEAGFSGIDSESTSYASVLVTQSLDEEGNTLTLREPLAAPKDGLPCMAEIVVVGDDNLTVVGKIRDFLAERSGQFSIVSSLNDIVQDGIQVPYGAVVMCLSDLTEPAFNSMNEQRFRGIQEIMRKAGTLLWVTHGAKANNPTANMMIGLGRSILMEMPELQLQFVDLDQPEAANAAMLASMLIRLVCLGKPEFGTIMWSNEHELAIEDGAVYLPRVKPNTVLNQRSNASQRAIVQQASLRETSVELTEVNGALQLHASPSVDNPQDLRVRVEIAVSSAFGFTTCDGAPRFLSIGSVVSSGRRIIVLCPSNQSVALVNEEDVLDWPVEAREDEAQLLRLVSTIMAESILVGVQKSIWIHDTDDLLGQAIENAARCRDVDVLFTSSVAKSTLGRKFLHPYATGPELHRILPSTGIEVFMNLEEQQPGLPKLDDLVRRSTSATVLQFPIRREDGKMPFFKLAYRHSDLKEVMKRHRDTLGRALERSFLLDSASRMTQMVNVDQIKMFTTKTLHPLTIIDWRSTVTVSLRVRGLQHDRLFSPCKTYLLVGLTGDLGLSICEWMVGNGVRYIAMSSRNPRVHQGFVEYLERRGAVLRVFAFDISNENALRLAYQQVCDTMPPVGGVMNGAMVLKDRAFLSTTWEEFDSAMSAKVQGSRNLDNLFRDTSLDFFIMFSSVASVFGNKGQSSYGAANLFMTSLAEQRRQRGFAASVVHISVLLGFGYIARVDQAAADRYESWLIQQSIVPLGETDLHNMLAEAIVCGRQGSGYSTEIVTGLDKTERARWRNDPRLAFYLKAVDEVGSEKLQQFQVHRSSSVKDLLAEASDEDMALAVLEECFGRAIGAILQVDADGLDHKVPITNLGIDSLVAVQIRSWFMKEVGADIPVLKVLAENSLQDLCREALAGRRHVQGQAQEQNGLGSVVTETAASGFSKDWDWDAELTSILAEIPHMTPTIPEENGDSTCGPHELSDAAGFRVLLTGATGFVGRSILSRLVASNQVKEVHCIAIRPRSNGSPRNAGMKHDKLIEYCGDLTAPLLGLSTVDFTMLSRRADVIIHNAAEVSFIKDYQALREINVLSTQKLLAMAFPRQIPIHFISTAAVALLQSDTDDTTALPEISAAHLRPRMPDERIEMGYVASKWASEVLLERSGVPAVIHRASMILGEGAPTTDLMTVVDRYSEQMGAVPSLDQRHLRGVVDIVQVGDVAEAVVAASIDPATRKSFNICHHCNGDSFRIEDLQKYYEEKTGHDIAVWSKEKWLDRAVELGLGSLIATFLRQQLQGNEAFRFVPIRKGRL</sequence>
<feature type="domain" description="PKS/mFAS DH" evidence="10">
    <location>
        <begin position="932"/>
        <end position="1241"/>
    </location>
</feature>
<evidence type="ECO:0000313" key="12">
    <source>
        <dbReference type="Proteomes" id="UP000028045"/>
    </source>
</evidence>
<dbReference type="GO" id="GO:0044550">
    <property type="term" value="P:secondary metabolite biosynthetic process"/>
    <property type="evidence" value="ECO:0007669"/>
    <property type="project" value="UniProtKB-ARBA"/>
</dbReference>
<dbReference type="InterPro" id="IPR001227">
    <property type="entry name" value="Ac_transferase_dom_sf"/>
</dbReference>
<dbReference type="Pfam" id="PF14765">
    <property type="entry name" value="PS-DH"/>
    <property type="match status" value="1"/>
</dbReference>
<dbReference type="InterPro" id="IPR020807">
    <property type="entry name" value="PKS_DH"/>
</dbReference>
<evidence type="ECO:0000256" key="4">
    <source>
        <dbReference type="ARBA" id="ARBA00022679"/>
    </source>
</evidence>
<keyword evidence="3" id="KW-0489">Methyltransferase</keyword>
<evidence type="ECO:0000256" key="6">
    <source>
        <dbReference type="ARBA" id="ARBA00023268"/>
    </source>
</evidence>
<feature type="active site" description="Proton donor; for dehydratase activity" evidence="7">
    <location>
        <position position="1147"/>
    </location>
</feature>
<dbReference type="InterPro" id="IPR014030">
    <property type="entry name" value="Ketoacyl_synth_N"/>
</dbReference>
<dbReference type="PROSITE" id="PS52004">
    <property type="entry name" value="KS3_2"/>
    <property type="match status" value="1"/>
</dbReference>
<dbReference type="InterPro" id="IPR016035">
    <property type="entry name" value="Acyl_Trfase/lysoPLipase"/>
</dbReference>
<keyword evidence="12" id="KW-1185">Reference proteome</keyword>
<dbReference type="GO" id="GO:0032259">
    <property type="term" value="P:methylation"/>
    <property type="evidence" value="ECO:0007669"/>
    <property type="project" value="UniProtKB-KW"/>
</dbReference>
<dbReference type="EMBL" id="KL648659">
    <property type="protein sequence ID" value="KEY66410.1"/>
    <property type="molecule type" value="Genomic_DNA"/>
</dbReference>